<sequence>MVVVDMLLHYIEAYRHILYNMKIKNYTRLIVIFLFCDAYDKWITRKEAVGDAPIYELEWIFYIALLRSATEMGVFILMVLGLEWLMRFKQADSNKTPSRWIFLMLSTILGFYGNVAVVLSIVFRLSDQLSYRLVLHLFLFISHLQIQRSLFPSLSFAFNALYVFLASGISMFSSNLLFINSINKSIY</sequence>
<comment type="subcellular location">
    <subcellularLocation>
        <location evidence="1 10">Endoplasmic reticulum membrane</location>
        <topology evidence="1 10">Multi-pass membrane protein</topology>
    </subcellularLocation>
</comment>
<dbReference type="GO" id="GO:0005789">
    <property type="term" value="C:endoplasmic reticulum membrane"/>
    <property type="evidence" value="ECO:0007669"/>
    <property type="project" value="UniProtKB-SubCell"/>
</dbReference>
<comment type="similarity">
    <text evidence="2 10">Belongs to the ARV1 family.</text>
</comment>
<organism evidence="11 12">
    <name type="scientific">Diploscapter pachys</name>
    <dbReference type="NCBI Taxonomy" id="2018661"/>
    <lineage>
        <taxon>Eukaryota</taxon>
        <taxon>Metazoa</taxon>
        <taxon>Ecdysozoa</taxon>
        <taxon>Nematoda</taxon>
        <taxon>Chromadorea</taxon>
        <taxon>Rhabditida</taxon>
        <taxon>Rhabditina</taxon>
        <taxon>Rhabditomorpha</taxon>
        <taxon>Rhabditoidea</taxon>
        <taxon>Rhabditidae</taxon>
        <taxon>Diploscapter</taxon>
    </lineage>
</organism>
<keyword evidence="8 10" id="KW-0443">Lipid metabolism</keyword>
<keyword evidence="3 10" id="KW-0813">Transport</keyword>
<dbReference type="AlphaFoldDB" id="A0A2A2L6V6"/>
<evidence type="ECO:0000256" key="10">
    <source>
        <dbReference type="RuleBase" id="RU368065"/>
    </source>
</evidence>
<evidence type="ECO:0000256" key="6">
    <source>
        <dbReference type="ARBA" id="ARBA00022989"/>
    </source>
</evidence>
<dbReference type="GO" id="GO:0097036">
    <property type="term" value="P:regulation of plasma membrane sterol distribution"/>
    <property type="evidence" value="ECO:0007669"/>
    <property type="project" value="UniProtKB-UniRule"/>
</dbReference>
<evidence type="ECO:0000256" key="7">
    <source>
        <dbReference type="ARBA" id="ARBA00023055"/>
    </source>
</evidence>
<keyword evidence="12" id="KW-1185">Reference proteome</keyword>
<dbReference type="GO" id="GO:0006665">
    <property type="term" value="P:sphingolipid metabolic process"/>
    <property type="evidence" value="ECO:0007669"/>
    <property type="project" value="TreeGrafter"/>
</dbReference>
<evidence type="ECO:0000256" key="9">
    <source>
        <dbReference type="ARBA" id="ARBA00023136"/>
    </source>
</evidence>
<dbReference type="GO" id="GO:0016125">
    <property type="term" value="P:sterol metabolic process"/>
    <property type="evidence" value="ECO:0007669"/>
    <property type="project" value="UniProtKB-UniRule"/>
</dbReference>
<feature type="transmembrane region" description="Helical" evidence="10">
    <location>
        <begin position="100"/>
        <end position="123"/>
    </location>
</feature>
<evidence type="ECO:0000256" key="4">
    <source>
        <dbReference type="ARBA" id="ARBA00022692"/>
    </source>
</evidence>
<dbReference type="Pfam" id="PF04161">
    <property type="entry name" value="Arv1"/>
    <property type="match status" value="1"/>
</dbReference>
<accession>A0A2A2L6V6</accession>
<evidence type="ECO:0000256" key="1">
    <source>
        <dbReference type="ARBA" id="ARBA00004477"/>
    </source>
</evidence>
<keyword evidence="5 10" id="KW-0256">Endoplasmic reticulum</keyword>
<keyword evidence="7 10" id="KW-0445">Lipid transport</keyword>
<evidence type="ECO:0000256" key="5">
    <source>
        <dbReference type="ARBA" id="ARBA00022824"/>
    </source>
</evidence>
<feature type="transmembrane region" description="Helical" evidence="10">
    <location>
        <begin position="129"/>
        <end position="146"/>
    </location>
</feature>
<comment type="function">
    <text evidence="10">Mediator of sterol homeostasis involved in sterol uptake, trafficking and distribution into membranes.</text>
</comment>
<comment type="caution">
    <text evidence="11">The sequence shown here is derived from an EMBL/GenBank/DDBJ whole genome shotgun (WGS) entry which is preliminary data.</text>
</comment>
<dbReference type="PANTHER" id="PTHR14467">
    <property type="entry name" value="ARV1"/>
    <property type="match status" value="1"/>
</dbReference>
<dbReference type="GO" id="GO:0005794">
    <property type="term" value="C:Golgi apparatus"/>
    <property type="evidence" value="ECO:0007669"/>
    <property type="project" value="TreeGrafter"/>
</dbReference>
<dbReference type="OrthoDB" id="2192830at2759"/>
<feature type="transmembrane region" description="Helical" evidence="10">
    <location>
        <begin position="158"/>
        <end position="179"/>
    </location>
</feature>
<feature type="transmembrane region" description="Helical" evidence="10">
    <location>
        <begin position="59"/>
        <end position="80"/>
    </location>
</feature>
<evidence type="ECO:0000313" key="12">
    <source>
        <dbReference type="Proteomes" id="UP000218231"/>
    </source>
</evidence>
<dbReference type="PANTHER" id="PTHR14467:SF0">
    <property type="entry name" value="PROTEIN ARV1"/>
    <property type="match status" value="1"/>
</dbReference>
<evidence type="ECO:0000256" key="8">
    <source>
        <dbReference type="ARBA" id="ARBA00023098"/>
    </source>
</evidence>
<evidence type="ECO:0000256" key="2">
    <source>
        <dbReference type="ARBA" id="ARBA00009187"/>
    </source>
</evidence>
<name>A0A2A2L6V6_9BILA</name>
<reference evidence="11 12" key="1">
    <citation type="journal article" date="2017" name="Curr. Biol.">
        <title>Genome architecture and evolution of a unichromosomal asexual nematode.</title>
        <authorList>
            <person name="Fradin H."/>
            <person name="Zegar C."/>
            <person name="Gutwein M."/>
            <person name="Lucas J."/>
            <person name="Kovtun M."/>
            <person name="Corcoran D."/>
            <person name="Baugh L.R."/>
            <person name="Kiontke K."/>
            <person name="Gunsalus K."/>
            <person name="Fitch D.H."/>
            <person name="Piano F."/>
        </authorList>
    </citation>
    <scope>NUCLEOTIDE SEQUENCE [LARGE SCALE GENOMIC DNA]</scope>
    <source>
        <strain evidence="11">PF1309</strain>
    </source>
</reference>
<dbReference type="Proteomes" id="UP000218231">
    <property type="component" value="Unassembled WGS sequence"/>
</dbReference>
<keyword evidence="9 10" id="KW-0472">Membrane</keyword>
<dbReference type="GO" id="GO:0032541">
    <property type="term" value="C:cortical endoplasmic reticulum"/>
    <property type="evidence" value="ECO:0007669"/>
    <property type="project" value="TreeGrafter"/>
</dbReference>
<dbReference type="STRING" id="2018661.A0A2A2L6V6"/>
<keyword evidence="6 10" id="KW-1133">Transmembrane helix</keyword>
<dbReference type="InterPro" id="IPR007290">
    <property type="entry name" value="Arv1"/>
</dbReference>
<gene>
    <name evidence="11" type="ORF">WR25_17314</name>
</gene>
<protein>
    <recommendedName>
        <fullName evidence="10">Protein ARV</fullName>
    </recommendedName>
</protein>
<keyword evidence="4 10" id="KW-0812">Transmembrane</keyword>
<dbReference type="GO" id="GO:0032366">
    <property type="term" value="P:intracellular sterol transport"/>
    <property type="evidence" value="ECO:0007669"/>
    <property type="project" value="UniProtKB-UniRule"/>
</dbReference>
<evidence type="ECO:0000313" key="11">
    <source>
        <dbReference type="EMBL" id="PAV81900.1"/>
    </source>
</evidence>
<dbReference type="EMBL" id="LIAE01007106">
    <property type="protein sequence ID" value="PAV81900.1"/>
    <property type="molecule type" value="Genomic_DNA"/>
</dbReference>
<evidence type="ECO:0000256" key="3">
    <source>
        <dbReference type="ARBA" id="ARBA00022448"/>
    </source>
</evidence>
<proteinExistence type="inferred from homology"/>